<evidence type="ECO:0000256" key="1">
    <source>
        <dbReference type="SAM" id="MobiDB-lite"/>
    </source>
</evidence>
<keyword evidence="3" id="KW-1185">Reference proteome</keyword>
<name>A0ABQ4CHT5_9ACTN</name>
<organism evidence="2 3">
    <name type="scientific">Asanoa siamensis</name>
    <dbReference type="NCBI Taxonomy" id="926357"/>
    <lineage>
        <taxon>Bacteria</taxon>
        <taxon>Bacillati</taxon>
        <taxon>Actinomycetota</taxon>
        <taxon>Actinomycetes</taxon>
        <taxon>Micromonosporales</taxon>
        <taxon>Micromonosporaceae</taxon>
        <taxon>Asanoa</taxon>
    </lineage>
</organism>
<protein>
    <submittedName>
        <fullName evidence="2">Uncharacterized protein</fullName>
    </submittedName>
</protein>
<dbReference type="EMBL" id="BONE01000002">
    <property type="protein sequence ID" value="GIF70863.1"/>
    <property type="molecule type" value="Genomic_DNA"/>
</dbReference>
<accession>A0ABQ4CHT5</accession>
<feature type="region of interest" description="Disordered" evidence="1">
    <location>
        <begin position="49"/>
        <end position="71"/>
    </location>
</feature>
<evidence type="ECO:0000313" key="2">
    <source>
        <dbReference type="EMBL" id="GIF70863.1"/>
    </source>
</evidence>
<reference evidence="2 3" key="1">
    <citation type="submission" date="2021-01" db="EMBL/GenBank/DDBJ databases">
        <title>Whole genome shotgun sequence of Asanoa siamensis NBRC 107932.</title>
        <authorList>
            <person name="Komaki H."/>
            <person name="Tamura T."/>
        </authorList>
    </citation>
    <scope>NUCLEOTIDE SEQUENCE [LARGE SCALE GENOMIC DNA]</scope>
    <source>
        <strain evidence="2 3">NBRC 107932</strain>
    </source>
</reference>
<dbReference type="Proteomes" id="UP000604117">
    <property type="component" value="Unassembled WGS sequence"/>
</dbReference>
<gene>
    <name evidence="2" type="ORF">Asi02nite_03810</name>
</gene>
<evidence type="ECO:0000313" key="3">
    <source>
        <dbReference type="Proteomes" id="UP000604117"/>
    </source>
</evidence>
<sequence>MRGYGEAAGVVPKPSPRVAPRRCRRIAGPRRARFPRVRLDDWASRRIGDPPEYWGESAPRGRAFFPPEPDS</sequence>
<comment type="caution">
    <text evidence="2">The sequence shown here is derived from an EMBL/GenBank/DDBJ whole genome shotgun (WGS) entry which is preliminary data.</text>
</comment>
<proteinExistence type="predicted"/>